<reference evidence="2 3" key="1">
    <citation type="submission" date="2024-06" db="EMBL/GenBank/DDBJ databases">
        <title>Genome of Rhodovulum iodosum, a marine photoferrotroph.</title>
        <authorList>
            <person name="Bianchini G."/>
            <person name="Nikeleit V."/>
            <person name="Kappler A."/>
            <person name="Bryce C."/>
            <person name="Sanchez-Baracaldo P."/>
        </authorList>
    </citation>
    <scope>NUCLEOTIDE SEQUENCE [LARGE SCALE GENOMIC DNA]</scope>
    <source>
        <strain evidence="2 3">UT/N1</strain>
    </source>
</reference>
<evidence type="ECO:0000313" key="3">
    <source>
        <dbReference type="Proteomes" id="UP001560019"/>
    </source>
</evidence>
<dbReference type="InterPro" id="IPR028992">
    <property type="entry name" value="Hedgehog/Intein_dom"/>
</dbReference>
<evidence type="ECO:0000313" key="2">
    <source>
        <dbReference type="EMBL" id="MEX5727572.1"/>
    </source>
</evidence>
<dbReference type="RefSeq" id="WP_125406239.1">
    <property type="nucleotide sequence ID" value="NZ_JBEHHI010000001.1"/>
</dbReference>
<name>A0ABV3XT14_9RHOB</name>
<dbReference type="Proteomes" id="UP001560019">
    <property type="component" value="Unassembled WGS sequence"/>
</dbReference>
<feature type="domain" description="Hedgehog/Intein (Hint)" evidence="1">
    <location>
        <begin position="72"/>
        <end position="217"/>
    </location>
</feature>
<protein>
    <recommendedName>
        <fullName evidence="1">Hedgehog/Intein (Hint) domain-containing protein</fullName>
    </recommendedName>
</protein>
<evidence type="ECO:0000259" key="1">
    <source>
        <dbReference type="Pfam" id="PF13403"/>
    </source>
</evidence>
<sequence>MARTDIFAAEMVADYTAPKSSAFPAARGDRRPPRSAPLMRRYEISGITAAGEVVDFIRRAPATPAFEDAFAAFARGTLIATPAGPVAIEDLHPGMAVETAAGARQLMWVGSTVFYPRLPDRPENALRLTRFTTDSMGFGRPSPDLVLGPRARLLFRHEGCEDMLGSPSAVAPATAFVDGISTVAVNPAAPLTVFHLALAGQQILLANGVEVESFHPGPTAGEMMDFDTRTLFLSLFPHVETLADFGPMTLPRLTAFEFEQIRNR</sequence>
<proteinExistence type="predicted"/>
<dbReference type="Pfam" id="PF13403">
    <property type="entry name" value="Hint_2"/>
    <property type="match status" value="1"/>
</dbReference>
<comment type="caution">
    <text evidence="2">The sequence shown here is derived from an EMBL/GenBank/DDBJ whole genome shotgun (WGS) entry which is preliminary data.</text>
</comment>
<accession>A0ABV3XT14</accession>
<organism evidence="2 3">
    <name type="scientific">Rhodovulum iodosum</name>
    <dbReference type="NCBI Taxonomy" id="68291"/>
    <lineage>
        <taxon>Bacteria</taxon>
        <taxon>Pseudomonadati</taxon>
        <taxon>Pseudomonadota</taxon>
        <taxon>Alphaproteobacteria</taxon>
        <taxon>Rhodobacterales</taxon>
        <taxon>Paracoccaceae</taxon>
        <taxon>Rhodovulum</taxon>
    </lineage>
</organism>
<gene>
    <name evidence="2" type="ORF">Ga0609869_000925</name>
</gene>
<keyword evidence="3" id="KW-1185">Reference proteome</keyword>
<dbReference type="EMBL" id="JBEHHI010000001">
    <property type="protein sequence ID" value="MEX5727572.1"/>
    <property type="molecule type" value="Genomic_DNA"/>
</dbReference>